<evidence type="ECO:0000313" key="5">
    <source>
        <dbReference type="WBParaSite" id="SBAD_0000712301-mRNA-1"/>
    </source>
</evidence>
<dbReference type="SUPFAM" id="SSF63748">
    <property type="entry name" value="Tudor/PWWP/MBT"/>
    <property type="match status" value="1"/>
</dbReference>
<dbReference type="Pfam" id="PF00536">
    <property type="entry name" value="SAM_1"/>
    <property type="match status" value="1"/>
</dbReference>
<dbReference type="Gene3D" id="2.30.30.140">
    <property type="match status" value="1"/>
</dbReference>
<reference evidence="5" key="1">
    <citation type="submission" date="2016-06" db="UniProtKB">
        <authorList>
            <consortium name="WormBaseParasite"/>
        </authorList>
    </citation>
    <scope>IDENTIFICATION</scope>
</reference>
<accession>A0A183ITB1</accession>
<dbReference type="CDD" id="cd20379">
    <property type="entry name" value="Tudor_dTUD-like"/>
    <property type="match status" value="1"/>
</dbReference>
<sequence>MGTRLQDWSTKDVAEWLRKVGLSQHIEVLCNRNRIDGPGLQFMSKRRLRRIFPKTFSRNGELTTLWNHIEQLRCASKNDPLDENTSDECEESAPDETTKHPKLPMNQQKPEEKLPMSKTAPHEPANLSSAAQNEGRTDTNLYIIKYPSKHVSEIADVYVTQFYSFDKIYFRNVEDESIYVQEIKPLLQDMLRSNRQFMNYRDMREGIACAVFHCSKWYRGTIIKKIAETVKLLLIDVGESVFVPVGDVAKRVAWLPKHVSLALPPMAYLCSYRPNDWLQPSGMTMYAVHLLASRKWTATFVDCGVPAKITMLVDKDSGREFADFFISISEADGNMLNAY</sequence>
<dbReference type="Gene3D" id="1.10.150.50">
    <property type="entry name" value="Transcription Factor, Ets-1"/>
    <property type="match status" value="1"/>
</dbReference>
<evidence type="ECO:0000259" key="2">
    <source>
        <dbReference type="PROSITE" id="PS50105"/>
    </source>
</evidence>
<evidence type="ECO:0000256" key="1">
    <source>
        <dbReference type="SAM" id="MobiDB-lite"/>
    </source>
</evidence>
<proteinExistence type="predicted"/>
<dbReference type="WBParaSite" id="SBAD_0000712301-mRNA-1">
    <property type="protein sequence ID" value="SBAD_0000712301-mRNA-1"/>
    <property type="gene ID" value="SBAD_0000712301"/>
</dbReference>
<reference evidence="3 4" key="2">
    <citation type="submission" date="2018-11" db="EMBL/GenBank/DDBJ databases">
        <authorList>
            <consortium name="Pathogen Informatics"/>
        </authorList>
    </citation>
    <scope>NUCLEOTIDE SEQUENCE [LARGE SCALE GENOMIC DNA]</scope>
</reference>
<organism evidence="5">
    <name type="scientific">Soboliphyme baturini</name>
    <dbReference type="NCBI Taxonomy" id="241478"/>
    <lineage>
        <taxon>Eukaryota</taxon>
        <taxon>Metazoa</taxon>
        <taxon>Ecdysozoa</taxon>
        <taxon>Nematoda</taxon>
        <taxon>Enoplea</taxon>
        <taxon>Dorylaimia</taxon>
        <taxon>Dioctophymatida</taxon>
        <taxon>Dioctophymatoidea</taxon>
        <taxon>Soboliphymatidae</taxon>
        <taxon>Soboliphyme</taxon>
    </lineage>
</organism>
<dbReference type="Proteomes" id="UP000270296">
    <property type="component" value="Unassembled WGS sequence"/>
</dbReference>
<dbReference type="PROSITE" id="PS50105">
    <property type="entry name" value="SAM_DOMAIN"/>
    <property type="match status" value="1"/>
</dbReference>
<evidence type="ECO:0000313" key="4">
    <source>
        <dbReference type="Proteomes" id="UP000270296"/>
    </source>
</evidence>
<dbReference type="InterPro" id="IPR002999">
    <property type="entry name" value="Tudor"/>
</dbReference>
<feature type="region of interest" description="Disordered" evidence="1">
    <location>
        <begin position="78"/>
        <end position="133"/>
    </location>
</feature>
<dbReference type="Pfam" id="PF00567">
    <property type="entry name" value="TUDOR"/>
    <property type="match status" value="1"/>
</dbReference>
<dbReference type="EMBL" id="UZAM01010104">
    <property type="protein sequence ID" value="VDP10986.1"/>
    <property type="molecule type" value="Genomic_DNA"/>
</dbReference>
<feature type="compositionally biased region" description="Acidic residues" evidence="1">
    <location>
        <begin position="81"/>
        <end position="94"/>
    </location>
</feature>
<feature type="domain" description="SAM" evidence="2">
    <location>
        <begin position="8"/>
        <end position="51"/>
    </location>
</feature>
<name>A0A183ITB1_9BILA</name>
<evidence type="ECO:0000313" key="3">
    <source>
        <dbReference type="EMBL" id="VDP10986.1"/>
    </source>
</evidence>
<dbReference type="InterPro" id="IPR001660">
    <property type="entry name" value="SAM"/>
</dbReference>
<protein>
    <submittedName>
        <fullName evidence="5">SAM domain-containing protein</fullName>
    </submittedName>
</protein>
<dbReference type="SUPFAM" id="SSF47769">
    <property type="entry name" value="SAM/Pointed domain"/>
    <property type="match status" value="1"/>
</dbReference>
<gene>
    <name evidence="3" type="ORF">SBAD_LOCUS6858</name>
</gene>
<dbReference type="InterPro" id="IPR013761">
    <property type="entry name" value="SAM/pointed_sf"/>
</dbReference>
<keyword evidence="4" id="KW-1185">Reference proteome</keyword>
<dbReference type="AlphaFoldDB" id="A0A183ITB1"/>